<dbReference type="AlphaFoldDB" id="A0A1I1ZTP5"/>
<organism evidence="2 3">
    <name type="scientific">Nannocystis exedens</name>
    <dbReference type="NCBI Taxonomy" id="54"/>
    <lineage>
        <taxon>Bacteria</taxon>
        <taxon>Pseudomonadati</taxon>
        <taxon>Myxococcota</taxon>
        <taxon>Polyangia</taxon>
        <taxon>Nannocystales</taxon>
        <taxon>Nannocystaceae</taxon>
        <taxon>Nannocystis</taxon>
    </lineage>
</organism>
<dbReference type="EMBL" id="FOMX01000012">
    <property type="protein sequence ID" value="SFE34728.1"/>
    <property type="molecule type" value="Genomic_DNA"/>
</dbReference>
<evidence type="ECO:0000256" key="1">
    <source>
        <dbReference type="SAM" id="MobiDB-lite"/>
    </source>
</evidence>
<sequence length="113" mass="11912">MAALRPAARGWRVPGPVDPGAPRRRVEALAPAGTDMRRAWNTAPALAVQPGLAAVAEAEVDHERAEIDARVAILAEVFLAEYRCDANGWSDYCSVCSAPTSCGDFCGTATATR</sequence>
<proteinExistence type="predicted"/>
<accession>A0A1I1ZTP5</accession>
<keyword evidence="3" id="KW-1185">Reference proteome</keyword>
<dbReference type="Proteomes" id="UP000199400">
    <property type="component" value="Unassembled WGS sequence"/>
</dbReference>
<gene>
    <name evidence="2" type="ORF">SAMN02745121_03943</name>
</gene>
<name>A0A1I1ZTP5_9BACT</name>
<feature type="region of interest" description="Disordered" evidence="1">
    <location>
        <begin position="1"/>
        <end position="23"/>
    </location>
</feature>
<dbReference type="STRING" id="54.SAMN02745121_03943"/>
<protein>
    <submittedName>
        <fullName evidence="2">Uncharacterized protein</fullName>
    </submittedName>
</protein>
<evidence type="ECO:0000313" key="2">
    <source>
        <dbReference type="EMBL" id="SFE34728.1"/>
    </source>
</evidence>
<reference evidence="3" key="1">
    <citation type="submission" date="2016-10" db="EMBL/GenBank/DDBJ databases">
        <authorList>
            <person name="Varghese N."/>
            <person name="Submissions S."/>
        </authorList>
    </citation>
    <scope>NUCLEOTIDE SEQUENCE [LARGE SCALE GENOMIC DNA]</scope>
    <source>
        <strain evidence="3">ATCC 25963</strain>
    </source>
</reference>
<evidence type="ECO:0000313" key="3">
    <source>
        <dbReference type="Proteomes" id="UP000199400"/>
    </source>
</evidence>